<feature type="compositionally biased region" description="Basic and acidic residues" evidence="6">
    <location>
        <begin position="1"/>
        <end position="18"/>
    </location>
</feature>
<keyword evidence="2" id="KW-0813">Transport</keyword>
<evidence type="ECO:0000256" key="5">
    <source>
        <dbReference type="ARBA" id="ARBA00023136"/>
    </source>
</evidence>
<dbReference type="GO" id="GO:0016020">
    <property type="term" value="C:membrane"/>
    <property type="evidence" value="ECO:0007669"/>
    <property type="project" value="UniProtKB-SubCell"/>
</dbReference>
<sequence length="776" mass="87230">MEDVSEEKGLLEGEESKRNHGTLPANGHSIHHNHTMYQEMDTAIDNDDNNDTCNRFETSQRTSFSWDKMLLDDLAYGDGQTPPGKFKRAFARCKPSDQTKLYLRYTKIAVVFLAMFVCTVFFTLKDEVNPSPEIFSITQDNPYLSEIRDLGSNDIIIVTFKGPIVELGSLNSTENITVRLVGRDLSLEGVICYEYSEVYNIIREYPLSKSIFWEEMEKKFTDVKEGCDDNTSYEVSFESNIDELVTLETEHTILPSSSKNEVIWAAIILVAVYILIGFELIHRTTAAMLGSFATLAVLTSYNQRPPLEEVMAWLDYDVLALLWGMMTIVAIFSETGFFDYCALLSYKWAKGKIWTLVTILCLFSGIVSAFLDNVTTILLMTPVTISLCEVLNIDPRHVLIAEVIFSNIGGTATAIGDPPNVIIVANSDIEAAEKRYPYILGIGFANFTLHMCLGIVFCMIAGYGALRLLYRGINLHSMEPKAIRELKHEIEIWRRAAVRIMVASKEENTVKALLLQKVSQLETQLRNQIYEQRHTANEDVNWREKLQDLEQRYRITDHVLLAKCSFVLLVTILLFFIHSVVDTIYLDLGWISVIGAVAILLLADVHDIENVMHRVEWATLLFFAALFVLMEGLTELGLIEYIGNFVAGIIEDVPPEARLAVALILILWVSALASSFIDNIPFTTAMIPIILDLAEREELGLPLQPLVWALAFGACLGGNGTLIGASANVVCAGIADQHGYGFTFYDFFKVGFPMMLCTTFVAMIYLLICHVAFEWH</sequence>
<feature type="transmembrane region" description="Helical" evidence="7">
    <location>
        <begin position="353"/>
        <end position="371"/>
    </location>
</feature>
<keyword evidence="10" id="KW-1185">Reference proteome</keyword>
<dbReference type="Proteomes" id="UP000007110">
    <property type="component" value="Unassembled WGS sequence"/>
</dbReference>
<evidence type="ECO:0000313" key="10">
    <source>
        <dbReference type="Proteomes" id="UP000007110"/>
    </source>
</evidence>
<proteinExistence type="predicted"/>
<dbReference type="OMA" id="CMGVAEQ"/>
<dbReference type="GO" id="GO:0055085">
    <property type="term" value="P:transmembrane transport"/>
    <property type="evidence" value="ECO:0007669"/>
    <property type="project" value="InterPro"/>
</dbReference>
<feature type="transmembrane region" description="Helical" evidence="7">
    <location>
        <begin position="706"/>
        <end position="730"/>
    </location>
</feature>
<organism evidence="9 10">
    <name type="scientific">Strongylocentrotus purpuratus</name>
    <name type="common">Purple sea urchin</name>
    <dbReference type="NCBI Taxonomy" id="7668"/>
    <lineage>
        <taxon>Eukaryota</taxon>
        <taxon>Metazoa</taxon>
        <taxon>Echinodermata</taxon>
        <taxon>Eleutherozoa</taxon>
        <taxon>Echinozoa</taxon>
        <taxon>Echinoidea</taxon>
        <taxon>Euechinoidea</taxon>
        <taxon>Echinacea</taxon>
        <taxon>Camarodonta</taxon>
        <taxon>Echinidea</taxon>
        <taxon>Strongylocentrotidae</taxon>
        <taxon>Strongylocentrotus</taxon>
    </lineage>
</organism>
<dbReference type="EnsemblMetazoa" id="XM_030980593">
    <property type="protein sequence ID" value="XP_030836453"/>
    <property type="gene ID" value="LOC575044"/>
</dbReference>
<feature type="transmembrane region" description="Helical" evidence="7">
    <location>
        <begin position="285"/>
        <end position="301"/>
    </location>
</feature>
<feature type="transmembrane region" description="Helical" evidence="7">
    <location>
        <begin position="584"/>
        <end position="605"/>
    </location>
</feature>
<dbReference type="GeneID" id="575044"/>
<dbReference type="RefSeq" id="XP_030836454.1">
    <property type="nucleotide sequence ID" value="XM_030980594.1"/>
</dbReference>
<dbReference type="PANTHER" id="PTHR43568:SF1">
    <property type="entry name" value="P PROTEIN"/>
    <property type="match status" value="1"/>
</dbReference>
<dbReference type="AlphaFoldDB" id="A0A7M7NGZ5"/>
<evidence type="ECO:0000256" key="2">
    <source>
        <dbReference type="ARBA" id="ARBA00022448"/>
    </source>
</evidence>
<keyword evidence="5 7" id="KW-0472">Membrane</keyword>
<evidence type="ECO:0000256" key="6">
    <source>
        <dbReference type="SAM" id="MobiDB-lite"/>
    </source>
</evidence>
<evidence type="ECO:0000313" key="9">
    <source>
        <dbReference type="EnsemblMetazoa" id="XP_030836453"/>
    </source>
</evidence>
<name>A0A7M7NGZ5_STRPU</name>
<evidence type="ECO:0000256" key="1">
    <source>
        <dbReference type="ARBA" id="ARBA00004141"/>
    </source>
</evidence>
<dbReference type="EnsemblMetazoa" id="XM_030980594">
    <property type="protein sequence ID" value="XP_030836454"/>
    <property type="gene ID" value="LOC575044"/>
</dbReference>
<accession>A0A7M7NGZ5</accession>
<feature type="transmembrane region" description="Helical" evidence="7">
    <location>
        <begin position="617"/>
        <end position="639"/>
    </location>
</feature>
<feature type="region of interest" description="Disordered" evidence="6">
    <location>
        <begin position="1"/>
        <end position="30"/>
    </location>
</feature>
<dbReference type="KEGG" id="spu:575044"/>
<reference evidence="9" key="2">
    <citation type="submission" date="2021-01" db="UniProtKB">
        <authorList>
            <consortium name="EnsemblMetazoa"/>
        </authorList>
    </citation>
    <scope>IDENTIFICATION</scope>
</reference>
<comment type="subcellular location">
    <subcellularLocation>
        <location evidence="1">Membrane</location>
        <topology evidence="1">Multi-pass membrane protein</topology>
    </subcellularLocation>
</comment>
<dbReference type="CDD" id="cd01116">
    <property type="entry name" value="P_permease"/>
    <property type="match status" value="1"/>
</dbReference>
<dbReference type="InParanoid" id="A0A7M7NGZ5"/>
<keyword evidence="4 7" id="KW-1133">Transmembrane helix</keyword>
<dbReference type="InterPro" id="IPR004680">
    <property type="entry name" value="Cit_transptr-like_dom"/>
</dbReference>
<feature type="transmembrane region" description="Helical" evidence="7">
    <location>
        <begin position="262"/>
        <end position="278"/>
    </location>
</feature>
<dbReference type="OrthoDB" id="442352at2759"/>
<evidence type="ECO:0000259" key="8">
    <source>
        <dbReference type="Pfam" id="PF03600"/>
    </source>
</evidence>
<evidence type="ECO:0000256" key="7">
    <source>
        <dbReference type="SAM" id="Phobius"/>
    </source>
</evidence>
<dbReference type="RefSeq" id="XP_030836453.1">
    <property type="nucleotide sequence ID" value="XM_030980593.1"/>
</dbReference>
<feature type="transmembrane region" description="Helical" evidence="7">
    <location>
        <begin position="750"/>
        <end position="773"/>
    </location>
</feature>
<dbReference type="PANTHER" id="PTHR43568">
    <property type="entry name" value="P PROTEIN"/>
    <property type="match status" value="1"/>
</dbReference>
<feature type="transmembrane region" description="Helical" evidence="7">
    <location>
        <begin position="659"/>
        <end position="677"/>
    </location>
</feature>
<dbReference type="InterPro" id="IPR051475">
    <property type="entry name" value="Diverse_Ion_Transporter"/>
</dbReference>
<evidence type="ECO:0000256" key="3">
    <source>
        <dbReference type="ARBA" id="ARBA00022692"/>
    </source>
</evidence>
<feature type="transmembrane region" description="Helical" evidence="7">
    <location>
        <begin position="447"/>
        <end position="470"/>
    </location>
</feature>
<feature type="transmembrane region" description="Helical" evidence="7">
    <location>
        <begin position="321"/>
        <end position="341"/>
    </location>
</feature>
<feature type="transmembrane region" description="Helical" evidence="7">
    <location>
        <begin position="102"/>
        <end position="124"/>
    </location>
</feature>
<feature type="transmembrane region" description="Helical" evidence="7">
    <location>
        <begin position="560"/>
        <end position="578"/>
    </location>
</feature>
<protein>
    <recommendedName>
        <fullName evidence="8">Citrate transporter-like domain-containing protein</fullName>
    </recommendedName>
</protein>
<feature type="domain" description="Citrate transporter-like" evidence="8">
    <location>
        <begin position="273"/>
        <end position="713"/>
    </location>
</feature>
<reference evidence="10" key="1">
    <citation type="submission" date="2015-02" db="EMBL/GenBank/DDBJ databases">
        <title>Genome sequencing for Strongylocentrotus purpuratus.</title>
        <authorList>
            <person name="Murali S."/>
            <person name="Liu Y."/>
            <person name="Vee V."/>
            <person name="English A."/>
            <person name="Wang M."/>
            <person name="Skinner E."/>
            <person name="Han Y."/>
            <person name="Muzny D.M."/>
            <person name="Worley K.C."/>
            <person name="Gibbs R.A."/>
        </authorList>
    </citation>
    <scope>NUCLEOTIDE SEQUENCE</scope>
</reference>
<keyword evidence="3 7" id="KW-0812">Transmembrane</keyword>
<dbReference type="Pfam" id="PF03600">
    <property type="entry name" value="CitMHS"/>
    <property type="match status" value="1"/>
</dbReference>
<evidence type="ECO:0000256" key="4">
    <source>
        <dbReference type="ARBA" id="ARBA00022989"/>
    </source>
</evidence>